<reference evidence="10" key="1">
    <citation type="submission" date="2025-08" db="UniProtKB">
        <authorList>
            <consortium name="RefSeq"/>
        </authorList>
    </citation>
    <scope>IDENTIFICATION</scope>
    <source>
        <tissue evidence="10">Kidney</tissue>
    </source>
</reference>
<feature type="compositionally biased region" description="Pro residues" evidence="7">
    <location>
        <begin position="139"/>
        <end position="149"/>
    </location>
</feature>
<evidence type="ECO:0000256" key="2">
    <source>
        <dbReference type="ARBA" id="ARBA00018059"/>
    </source>
</evidence>
<keyword evidence="6" id="KW-0342">GTP-binding</keyword>
<dbReference type="SUPFAM" id="SSF100966">
    <property type="entry name" value="Translation initiation factor 2 beta, aIF2beta, N-terminal domain"/>
    <property type="match status" value="1"/>
</dbReference>
<evidence type="ECO:0000313" key="9">
    <source>
        <dbReference type="Proteomes" id="UP000515202"/>
    </source>
</evidence>
<dbReference type="FunFam" id="2.20.25.350:FF:000002">
    <property type="entry name" value="Eukaryotic translation initiation factor 5"/>
    <property type="match status" value="1"/>
</dbReference>
<feature type="non-terminal residue" evidence="10">
    <location>
        <position position="1"/>
    </location>
</feature>
<dbReference type="AlphaFoldDB" id="A0A6P3RN80"/>
<evidence type="ECO:0000256" key="1">
    <source>
        <dbReference type="ARBA" id="ARBA00010397"/>
    </source>
</evidence>
<feature type="compositionally biased region" description="Basic and acidic residues" evidence="7">
    <location>
        <begin position="113"/>
        <end position="130"/>
    </location>
</feature>
<feature type="compositionally biased region" description="Acidic residues" evidence="7">
    <location>
        <begin position="156"/>
        <end position="169"/>
    </location>
</feature>
<evidence type="ECO:0000256" key="7">
    <source>
        <dbReference type="SAM" id="MobiDB-lite"/>
    </source>
</evidence>
<protein>
    <recommendedName>
        <fullName evidence="2">Eukaryotic translation initiation factor 5</fullName>
    </recommendedName>
</protein>
<dbReference type="GO" id="GO:0003743">
    <property type="term" value="F:translation initiation factor activity"/>
    <property type="evidence" value="ECO:0007669"/>
    <property type="project" value="UniProtKB-KW"/>
</dbReference>
<dbReference type="GO" id="GO:0001732">
    <property type="term" value="P:formation of cytoplasmic translation initiation complex"/>
    <property type="evidence" value="ECO:0007669"/>
    <property type="project" value="TreeGrafter"/>
</dbReference>
<accession>A0A6P3RN80</accession>
<dbReference type="GO" id="GO:0005829">
    <property type="term" value="C:cytosol"/>
    <property type="evidence" value="ECO:0007669"/>
    <property type="project" value="TreeGrafter"/>
</dbReference>
<keyword evidence="3 10" id="KW-0396">Initiation factor</keyword>
<dbReference type="GO" id="GO:0005092">
    <property type="term" value="F:GDP-dissociation inhibitor activity"/>
    <property type="evidence" value="ECO:0007669"/>
    <property type="project" value="TreeGrafter"/>
</dbReference>
<keyword evidence="9" id="KW-1185">Reference proteome</keyword>
<feature type="domain" description="Translation initiation factor IF2/IF5" evidence="8">
    <location>
        <begin position="1"/>
        <end position="88"/>
    </location>
</feature>
<dbReference type="CTD" id="1983"/>
<dbReference type="InterPro" id="IPR002735">
    <property type="entry name" value="Transl_init_fac_IF2/IF5_dom"/>
</dbReference>
<evidence type="ECO:0000259" key="8">
    <source>
        <dbReference type="SMART" id="SM00653"/>
    </source>
</evidence>
<organism evidence="9 10">
    <name type="scientific">Pteropus vampyrus</name>
    <name type="common">Large flying fox</name>
    <dbReference type="NCBI Taxonomy" id="132908"/>
    <lineage>
        <taxon>Eukaryota</taxon>
        <taxon>Metazoa</taxon>
        <taxon>Chordata</taxon>
        <taxon>Craniata</taxon>
        <taxon>Vertebrata</taxon>
        <taxon>Euteleostomi</taxon>
        <taxon>Mammalia</taxon>
        <taxon>Eutheria</taxon>
        <taxon>Laurasiatheria</taxon>
        <taxon>Chiroptera</taxon>
        <taxon>Yinpterochiroptera</taxon>
        <taxon>Pteropodoidea</taxon>
        <taxon>Pteropodidae</taxon>
        <taxon>Pteropodinae</taxon>
        <taxon>Pteropus</taxon>
    </lineage>
</organism>
<dbReference type="SUPFAM" id="SSF75689">
    <property type="entry name" value="Zinc-binding domain of translation initiation factor 2 beta"/>
    <property type="match status" value="1"/>
</dbReference>
<gene>
    <name evidence="10" type="primary">EIF5</name>
</gene>
<dbReference type="SMART" id="SM00653">
    <property type="entry name" value="eIF2B_5"/>
    <property type="match status" value="1"/>
</dbReference>
<comment type="similarity">
    <text evidence="1">Belongs to the eIF-2-beta/eIF-5 family.</text>
</comment>
<dbReference type="GeneID" id="105304447"/>
<dbReference type="GO" id="GO:0005525">
    <property type="term" value="F:GTP binding"/>
    <property type="evidence" value="ECO:0007669"/>
    <property type="project" value="UniProtKB-KW"/>
</dbReference>
<dbReference type="Gene3D" id="3.30.30.170">
    <property type="match status" value="1"/>
</dbReference>
<evidence type="ECO:0000256" key="5">
    <source>
        <dbReference type="ARBA" id="ARBA00022917"/>
    </source>
</evidence>
<sequence length="283" mass="32183">TKFFLFFPFQIDPTKYFGCELGAQTQFDVKNDRYIVNGSHEANKLQDMLDGFIKKFVLCPECENPETELHVNPKKQTIGNSCKACGYRGMLDTHHKLCTFILKNPPENSDSGTGKKEKEKKNRKGKDKENGSVSSSETTPPPPPPPNEISPPHAVEEEEDDDWGEDTTEEAQRRRMDEITCFASNNKRYSSDSDILVEYMYSVEDFKIRASKKYVSKELAKEIRVKAEPFIKWLKEAEEESSGGEEDDEDENIEVVYSKTASVPKVEAVKSDNKDDDIDIDAI</sequence>
<dbReference type="RefSeq" id="XP_011376812.1">
    <property type="nucleotide sequence ID" value="XM_011378510.1"/>
</dbReference>
<evidence type="ECO:0000256" key="6">
    <source>
        <dbReference type="ARBA" id="ARBA00023134"/>
    </source>
</evidence>
<dbReference type="Gene3D" id="2.20.25.350">
    <property type="match status" value="1"/>
</dbReference>
<dbReference type="KEGG" id="pvp:105304447"/>
<dbReference type="InterPro" id="IPR045196">
    <property type="entry name" value="IF2/IF5"/>
</dbReference>
<dbReference type="PANTHER" id="PTHR23001:SF7">
    <property type="entry name" value="EUKARYOTIC TRANSLATION INITIATION FACTOR 5"/>
    <property type="match status" value="1"/>
</dbReference>
<dbReference type="InterPro" id="IPR016189">
    <property type="entry name" value="Transl_init_fac_IF2/IF5_N"/>
</dbReference>
<feature type="region of interest" description="Disordered" evidence="7">
    <location>
        <begin position="103"/>
        <end position="177"/>
    </location>
</feature>
<dbReference type="OrthoDB" id="10250831at2759"/>
<dbReference type="Pfam" id="PF01873">
    <property type="entry name" value="eIF-5_eIF-2B"/>
    <property type="match status" value="1"/>
</dbReference>
<keyword evidence="5" id="KW-0648">Protein biosynthesis</keyword>
<dbReference type="PANTHER" id="PTHR23001">
    <property type="entry name" value="EUKARYOTIC TRANSLATION INITIATION FACTOR"/>
    <property type="match status" value="1"/>
</dbReference>
<keyword evidence="4" id="KW-0547">Nucleotide-binding</keyword>
<dbReference type="InterPro" id="IPR016190">
    <property type="entry name" value="Transl_init_fac_IF2/IF5_Zn-bd"/>
</dbReference>
<evidence type="ECO:0000313" key="10">
    <source>
        <dbReference type="RefSeq" id="XP_011376812.1"/>
    </source>
</evidence>
<evidence type="ECO:0000256" key="3">
    <source>
        <dbReference type="ARBA" id="ARBA00022540"/>
    </source>
</evidence>
<dbReference type="Proteomes" id="UP000515202">
    <property type="component" value="Unplaced"/>
</dbReference>
<evidence type="ECO:0000256" key="4">
    <source>
        <dbReference type="ARBA" id="ARBA00022741"/>
    </source>
</evidence>
<dbReference type="GO" id="GO:0071074">
    <property type="term" value="F:eukaryotic initiation factor eIF2 binding"/>
    <property type="evidence" value="ECO:0007669"/>
    <property type="project" value="TreeGrafter"/>
</dbReference>
<dbReference type="Gene3D" id="1.25.40.180">
    <property type="match status" value="1"/>
</dbReference>
<name>A0A6P3RN80_PTEVA</name>
<proteinExistence type="inferred from homology"/>